<accession>A0ABS0DBG8</accession>
<dbReference type="InterPro" id="IPR013538">
    <property type="entry name" value="ASHA1/2-like_C"/>
</dbReference>
<evidence type="ECO:0000256" key="1">
    <source>
        <dbReference type="ARBA" id="ARBA00006817"/>
    </source>
</evidence>
<proteinExistence type="inferred from homology"/>
<dbReference type="Gene3D" id="3.30.530.20">
    <property type="match status" value="1"/>
</dbReference>
<comment type="caution">
    <text evidence="3">The sequence shown here is derived from an EMBL/GenBank/DDBJ whole genome shotgun (WGS) entry which is preliminary data.</text>
</comment>
<dbReference type="EMBL" id="JADLQN010000002">
    <property type="protein sequence ID" value="MBF6355823.1"/>
    <property type="molecule type" value="Genomic_DNA"/>
</dbReference>
<keyword evidence="4" id="KW-1185">Reference proteome</keyword>
<reference evidence="3 4" key="1">
    <citation type="submission" date="2020-10" db="EMBL/GenBank/DDBJ databases">
        <title>Identification of Nocardia species via Next-generation sequencing and recognition of intraspecies genetic diversity.</title>
        <authorList>
            <person name="Li P."/>
            <person name="Li P."/>
            <person name="Lu B."/>
        </authorList>
    </citation>
    <scope>NUCLEOTIDE SEQUENCE [LARGE SCALE GENOMIC DNA]</scope>
    <source>
        <strain evidence="3 4">BJ06-0143</strain>
    </source>
</reference>
<sequence>MPLLTDPAAAAGLVTREIRTGSRDGNSTRIAVARRTYPTGQKDLWEALTSAERLPRWFLPVSGELEVGGRYQLEGNAGGVVEECQEPQRFAVTWEFGGHMSWLTVTLSPEGSGTQLELVHEAPVDPQMWEQFGPGAVGVGWDLALLGLAMHVETGEAVDPEVAMSLHTTPEGLTFIRTAAEGWADAAVADGDDPTAAHTAAEQTIVFYTTEPEAGAES</sequence>
<feature type="domain" description="Activator of Hsp90 ATPase homologue 1/2-like C-terminal" evidence="2">
    <location>
        <begin position="42"/>
        <end position="150"/>
    </location>
</feature>
<dbReference type="SUPFAM" id="SSF55961">
    <property type="entry name" value="Bet v1-like"/>
    <property type="match status" value="1"/>
</dbReference>
<dbReference type="Pfam" id="PF08327">
    <property type="entry name" value="AHSA1"/>
    <property type="match status" value="1"/>
</dbReference>
<comment type="similarity">
    <text evidence="1">Belongs to the AHA1 family.</text>
</comment>
<evidence type="ECO:0000313" key="3">
    <source>
        <dbReference type="EMBL" id="MBF6355823.1"/>
    </source>
</evidence>
<name>A0ABS0DBG8_9NOCA</name>
<evidence type="ECO:0000313" key="4">
    <source>
        <dbReference type="Proteomes" id="UP000707731"/>
    </source>
</evidence>
<dbReference type="InterPro" id="IPR023393">
    <property type="entry name" value="START-like_dom_sf"/>
</dbReference>
<organism evidence="3 4">
    <name type="scientific">Nocardia higoensis</name>
    <dbReference type="NCBI Taxonomy" id="228599"/>
    <lineage>
        <taxon>Bacteria</taxon>
        <taxon>Bacillati</taxon>
        <taxon>Actinomycetota</taxon>
        <taxon>Actinomycetes</taxon>
        <taxon>Mycobacteriales</taxon>
        <taxon>Nocardiaceae</taxon>
        <taxon>Nocardia</taxon>
    </lineage>
</organism>
<protein>
    <submittedName>
        <fullName evidence="3">SRPBCC family protein</fullName>
    </submittedName>
</protein>
<dbReference type="CDD" id="cd08899">
    <property type="entry name" value="SRPBCC_CalC_Aha1-like_6"/>
    <property type="match status" value="1"/>
</dbReference>
<dbReference type="Proteomes" id="UP000707731">
    <property type="component" value="Unassembled WGS sequence"/>
</dbReference>
<gene>
    <name evidence="3" type="ORF">IU449_14910</name>
</gene>
<evidence type="ECO:0000259" key="2">
    <source>
        <dbReference type="Pfam" id="PF08327"/>
    </source>
</evidence>
<dbReference type="RefSeq" id="WP_195002711.1">
    <property type="nucleotide sequence ID" value="NZ_JADLQN010000002.1"/>
</dbReference>